<evidence type="ECO:0000256" key="2">
    <source>
        <dbReference type="SAM" id="MobiDB-lite"/>
    </source>
</evidence>
<dbReference type="AlphaFoldDB" id="A0AAV6IVI4"/>
<gene>
    <name evidence="3" type="ORF">RHGRI_026192</name>
</gene>
<evidence type="ECO:0000256" key="1">
    <source>
        <dbReference type="SAM" id="Coils"/>
    </source>
</evidence>
<reference evidence="3" key="1">
    <citation type="submission" date="2020-08" db="EMBL/GenBank/DDBJ databases">
        <title>Plant Genome Project.</title>
        <authorList>
            <person name="Zhang R.-G."/>
        </authorList>
    </citation>
    <scope>NUCLEOTIDE SEQUENCE</scope>
    <source>
        <strain evidence="3">WSP0</strain>
        <tissue evidence="3">Leaf</tissue>
    </source>
</reference>
<sequence length="162" mass="18333">MKKGLKVTWDDDSGDDDSESGFQIGGEWNSSASVLVANVDSPISPKLLSISSSFSRESIKSDKSSAKVKIARSVDNEGEEFEIESIHEAYDLMYQDYMKQGKKEELETSLKVVEKEKMSLREDLINITQELDELKKYSAKLAQEFAIVEKERLEALREIEKS</sequence>
<dbReference type="Proteomes" id="UP000823749">
    <property type="component" value="Chromosome 9"/>
</dbReference>
<comment type="caution">
    <text evidence="3">The sequence shown here is derived from an EMBL/GenBank/DDBJ whole genome shotgun (WGS) entry which is preliminary data.</text>
</comment>
<protein>
    <submittedName>
        <fullName evidence="3">Uncharacterized protein</fullName>
    </submittedName>
</protein>
<evidence type="ECO:0000313" key="4">
    <source>
        <dbReference type="Proteomes" id="UP000823749"/>
    </source>
</evidence>
<feature type="region of interest" description="Disordered" evidence="2">
    <location>
        <begin position="1"/>
        <end position="23"/>
    </location>
</feature>
<feature type="coiled-coil region" evidence="1">
    <location>
        <begin position="103"/>
        <end position="144"/>
    </location>
</feature>
<dbReference type="EMBL" id="JACTNZ010000009">
    <property type="protein sequence ID" value="KAG5531489.1"/>
    <property type="molecule type" value="Genomic_DNA"/>
</dbReference>
<accession>A0AAV6IVI4</accession>
<name>A0AAV6IVI4_9ERIC</name>
<keyword evidence="4" id="KW-1185">Reference proteome</keyword>
<evidence type="ECO:0000313" key="3">
    <source>
        <dbReference type="EMBL" id="KAG5531489.1"/>
    </source>
</evidence>
<proteinExistence type="predicted"/>
<keyword evidence="1" id="KW-0175">Coiled coil</keyword>
<feature type="compositionally biased region" description="Acidic residues" evidence="2">
    <location>
        <begin position="10"/>
        <end position="19"/>
    </location>
</feature>
<organism evidence="3 4">
    <name type="scientific">Rhododendron griersonianum</name>
    <dbReference type="NCBI Taxonomy" id="479676"/>
    <lineage>
        <taxon>Eukaryota</taxon>
        <taxon>Viridiplantae</taxon>
        <taxon>Streptophyta</taxon>
        <taxon>Embryophyta</taxon>
        <taxon>Tracheophyta</taxon>
        <taxon>Spermatophyta</taxon>
        <taxon>Magnoliopsida</taxon>
        <taxon>eudicotyledons</taxon>
        <taxon>Gunneridae</taxon>
        <taxon>Pentapetalae</taxon>
        <taxon>asterids</taxon>
        <taxon>Ericales</taxon>
        <taxon>Ericaceae</taxon>
        <taxon>Ericoideae</taxon>
        <taxon>Rhodoreae</taxon>
        <taxon>Rhododendron</taxon>
    </lineage>
</organism>